<sequence length="97" mass="10099">MPRSVRGNNLPGAAAAPATGPGQVIHRVCLDCDTVLACSEPQRQDPPSAYGWCRHGGGAPVAVFDDFGAAVAPTSLHHCNGRLRAAHRWADRSADTG</sequence>
<gene>
    <name evidence="1" type="ORF">GHK86_02540</name>
</gene>
<name>A0ABW9QQ20_9ACTN</name>
<reference evidence="1 2" key="1">
    <citation type="submission" date="2019-11" db="EMBL/GenBank/DDBJ databases">
        <title>Acidiferrimicrobium australis gen. nov., sp. nov., an acidophilic and obligately heterotrophic, member of the Actinobacteria that catalyses dissimilatory oxido- reduction of iron isolated from metal-rich acidic water in Chile.</title>
        <authorList>
            <person name="Gonzalez D."/>
            <person name="Huber K."/>
            <person name="Hedrich S."/>
            <person name="Rojas-Villalobos C."/>
            <person name="Quatrini R."/>
            <person name="Dinamarca M.A."/>
            <person name="Schwarz A."/>
            <person name="Canales C."/>
            <person name="Nancucheo I."/>
        </authorList>
    </citation>
    <scope>NUCLEOTIDE SEQUENCE [LARGE SCALE GENOMIC DNA]</scope>
    <source>
        <strain evidence="1 2">USS-CCA1</strain>
    </source>
</reference>
<dbReference type="Proteomes" id="UP000437736">
    <property type="component" value="Unassembled WGS sequence"/>
</dbReference>
<organism evidence="1 2">
    <name type="scientific">Acidiferrimicrobium australe</name>
    <dbReference type="NCBI Taxonomy" id="2664430"/>
    <lineage>
        <taxon>Bacteria</taxon>
        <taxon>Bacillati</taxon>
        <taxon>Actinomycetota</taxon>
        <taxon>Acidimicrobiia</taxon>
        <taxon>Acidimicrobiales</taxon>
        <taxon>Acidimicrobiaceae</taxon>
        <taxon>Acidiferrimicrobium</taxon>
    </lineage>
</organism>
<comment type="caution">
    <text evidence="1">The sequence shown here is derived from an EMBL/GenBank/DDBJ whole genome shotgun (WGS) entry which is preliminary data.</text>
</comment>
<accession>A0ABW9QQ20</accession>
<protein>
    <submittedName>
        <fullName evidence="1">Uncharacterized protein</fullName>
    </submittedName>
</protein>
<dbReference type="EMBL" id="WJHE01000106">
    <property type="protein sequence ID" value="MST31610.1"/>
    <property type="molecule type" value="Genomic_DNA"/>
</dbReference>
<evidence type="ECO:0000313" key="1">
    <source>
        <dbReference type="EMBL" id="MST31610.1"/>
    </source>
</evidence>
<evidence type="ECO:0000313" key="2">
    <source>
        <dbReference type="Proteomes" id="UP000437736"/>
    </source>
</evidence>
<proteinExistence type="predicted"/>
<keyword evidence="2" id="KW-1185">Reference proteome</keyword>